<evidence type="ECO:0000256" key="6">
    <source>
        <dbReference type="SAM" id="Phobius"/>
    </source>
</evidence>
<feature type="transmembrane region" description="Helical" evidence="6">
    <location>
        <begin position="380"/>
        <end position="401"/>
    </location>
</feature>
<dbReference type="Pfam" id="PF00753">
    <property type="entry name" value="Lactamase_B"/>
    <property type="match status" value="1"/>
</dbReference>
<feature type="transmembrane region" description="Helical" evidence="6">
    <location>
        <begin position="445"/>
        <end position="465"/>
    </location>
</feature>
<dbReference type="SMART" id="SM00849">
    <property type="entry name" value="Lactamase_B"/>
    <property type="match status" value="1"/>
</dbReference>
<keyword evidence="3 6" id="KW-0812">Transmembrane</keyword>
<dbReference type="NCBIfam" id="TIGR00360">
    <property type="entry name" value="ComEC_N-term"/>
    <property type="match status" value="1"/>
</dbReference>
<dbReference type="PANTHER" id="PTHR30619:SF1">
    <property type="entry name" value="RECOMBINATION PROTEIN 2"/>
    <property type="match status" value="1"/>
</dbReference>
<evidence type="ECO:0000256" key="2">
    <source>
        <dbReference type="ARBA" id="ARBA00022475"/>
    </source>
</evidence>
<dbReference type="InterPro" id="IPR004477">
    <property type="entry name" value="ComEC_N"/>
</dbReference>
<dbReference type="InterPro" id="IPR036866">
    <property type="entry name" value="RibonucZ/Hydroxyglut_hydro"/>
</dbReference>
<evidence type="ECO:0000259" key="7">
    <source>
        <dbReference type="SMART" id="SM00849"/>
    </source>
</evidence>
<dbReference type="EMBL" id="JACMYC010000005">
    <property type="protein sequence ID" value="MBC2960648.1"/>
    <property type="molecule type" value="Genomic_DNA"/>
</dbReference>
<dbReference type="Pfam" id="PF03772">
    <property type="entry name" value="Competence"/>
    <property type="match status" value="1"/>
</dbReference>
<feature type="transmembrane region" description="Helical" evidence="6">
    <location>
        <begin position="353"/>
        <end position="374"/>
    </location>
</feature>
<dbReference type="SUPFAM" id="SSF56281">
    <property type="entry name" value="Metallo-hydrolase/oxidoreductase"/>
    <property type="match status" value="1"/>
</dbReference>
<evidence type="ECO:0000256" key="1">
    <source>
        <dbReference type="ARBA" id="ARBA00004651"/>
    </source>
</evidence>
<keyword evidence="2" id="KW-1003">Cell membrane</keyword>
<protein>
    <submittedName>
        <fullName evidence="8">ComEC/Rec2 family competence protein</fullName>
    </submittedName>
</protein>
<keyword evidence="5 6" id="KW-0472">Membrane</keyword>
<dbReference type="CDD" id="cd07731">
    <property type="entry name" value="ComA-like_MBL-fold"/>
    <property type="match status" value="1"/>
</dbReference>
<evidence type="ECO:0000256" key="4">
    <source>
        <dbReference type="ARBA" id="ARBA00022989"/>
    </source>
</evidence>
<feature type="domain" description="Metallo-beta-lactamase" evidence="7">
    <location>
        <begin position="510"/>
        <end position="707"/>
    </location>
</feature>
<gene>
    <name evidence="8" type="ORF">H7344_10125</name>
</gene>
<dbReference type="InterPro" id="IPR001279">
    <property type="entry name" value="Metallo-B-lactamas"/>
</dbReference>
<keyword evidence="4 6" id="KW-1133">Transmembrane helix</keyword>
<evidence type="ECO:0000313" key="8">
    <source>
        <dbReference type="EMBL" id="MBC2960648.1"/>
    </source>
</evidence>
<name>A0ABR6U940_9ACTN</name>
<proteinExistence type="predicted"/>
<evidence type="ECO:0000256" key="3">
    <source>
        <dbReference type="ARBA" id="ARBA00022692"/>
    </source>
</evidence>
<feature type="transmembrane region" description="Helical" evidence="6">
    <location>
        <begin position="324"/>
        <end position="341"/>
    </location>
</feature>
<sequence length="753" mass="76325">MPLLAAAAWLAGLAAQLLSPRPLTGVTVAVLVTAVLVVRRHGHGTTVAAVVLVAVAVGGGAAVRAEQTRTNAVADLAGERAVVTVTGTLVADPRPVEGRFADRVLTRLEVREVTGRGATTRLRTRVLVLGDQPWAEVRLGDTVRASGRLDTADGHDLAAVLVAGDPEVVAGAGPWWRGADAVRRSIREAVDHRPPAQAALVPALVTGDDQLLDTEVEEDFRTTGLTHLLAVSGTNLTLVVGFLLLLARWCGVRGRGTYVVGALGIVGLVLLARTEPSVLRAAVMGSVALLALGVHALQRGFRALGVAVVVLLLVQPGLATSPGFALSVLATAGILVLAPVWRDAMARWLPRWVAEAVAVPLAAQLACTPVVAALSGEVSLVAVAANLVVAPAVGPATVLGLGGGLVGLVSEPAGAVLGTGAGWCVGWIVAVADRGADLPTAAVDWGTGPVALVVLSAGCVLLALLLRRVLVGPTTAVPLALLLAVAVLVRPPTPGWPADDWVLAMCDVGQGDALALRSGPGEAVVVDAGPDPGPVDRCLDDLGVDRVPLVVLTHFHADHVDGLAGVLDGRAVGAVEATTVLDPAGGVADAAAAAAGAGLTVGAASYGGTRRVGDVTLQVLWPRPGTAATGEEGESANDASVVLLAEVGGVRVLLTGDLEPPGQAALARALPGLQVDVLKLPHHGSRYQDLPFLTSLGAQVVLVSAGEDNDYGHPAEEVLDPLSDAGASILRTDEDGDVLVRVTDDGLATRTRE</sequence>
<reference evidence="8 9" key="1">
    <citation type="submission" date="2020-08" db="EMBL/GenBank/DDBJ databases">
        <title>novel species in genus Nocardioides.</title>
        <authorList>
            <person name="Zhang G."/>
        </authorList>
    </citation>
    <scope>NUCLEOTIDE SEQUENCE [LARGE SCALE GENOMIC DNA]</scope>
    <source>
        <strain evidence="8 9">SC8A-24</strain>
    </source>
</reference>
<comment type="caution">
    <text evidence="8">The sequence shown here is derived from an EMBL/GenBank/DDBJ whole genome shotgun (WGS) entry which is preliminary data.</text>
</comment>
<dbReference type="Gene3D" id="3.60.15.10">
    <property type="entry name" value="Ribonuclease Z/Hydroxyacylglutathione hydrolase-like"/>
    <property type="match status" value="1"/>
</dbReference>
<dbReference type="InterPro" id="IPR025405">
    <property type="entry name" value="DUF4131"/>
</dbReference>
<feature type="transmembrane region" description="Helical" evidence="6">
    <location>
        <begin position="413"/>
        <end position="433"/>
    </location>
</feature>
<dbReference type="Proteomes" id="UP000604001">
    <property type="component" value="Unassembled WGS sequence"/>
</dbReference>
<keyword evidence="9" id="KW-1185">Reference proteome</keyword>
<dbReference type="Pfam" id="PF13567">
    <property type="entry name" value="DUF4131"/>
    <property type="match status" value="1"/>
</dbReference>
<feature type="transmembrane region" description="Helical" evidence="6">
    <location>
        <begin position="278"/>
        <end position="294"/>
    </location>
</feature>
<feature type="transmembrane region" description="Helical" evidence="6">
    <location>
        <begin position="228"/>
        <end position="249"/>
    </location>
</feature>
<dbReference type="InterPro" id="IPR052159">
    <property type="entry name" value="Competence_DNA_uptake"/>
</dbReference>
<dbReference type="InterPro" id="IPR035681">
    <property type="entry name" value="ComA-like_MBL"/>
</dbReference>
<feature type="transmembrane region" description="Helical" evidence="6">
    <location>
        <begin position="470"/>
        <end position="489"/>
    </location>
</feature>
<dbReference type="PANTHER" id="PTHR30619">
    <property type="entry name" value="DNA INTERNALIZATION/COMPETENCE PROTEIN COMEC/REC2"/>
    <property type="match status" value="1"/>
</dbReference>
<evidence type="ECO:0000256" key="5">
    <source>
        <dbReference type="ARBA" id="ARBA00023136"/>
    </source>
</evidence>
<feature type="transmembrane region" description="Helical" evidence="6">
    <location>
        <begin position="256"/>
        <end position="272"/>
    </location>
</feature>
<evidence type="ECO:0000313" key="9">
    <source>
        <dbReference type="Proteomes" id="UP000604001"/>
    </source>
</evidence>
<comment type="subcellular location">
    <subcellularLocation>
        <location evidence="1">Cell membrane</location>
        <topology evidence="1">Multi-pass membrane protein</topology>
    </subcellularLocation>
</comment>
<accession>A0ABR6U940</accession>
<organism evidence="8 9">
    <name type="scientific">Nocardioides deserti</name>
    <dbReference type="NCBI Taxonomy" id="1588644"/>
    <lineage>
        <taxon>Bacteria</taxon>
        <taxon>Bacillati</taxon>
        <taxon>Actinomycetota</taxon>
        <taxon>Actinomycetes</taxon>
        <taxon>Propionibacteriales</taxon>
        <taxon>Nocardioidaceae</taxon>
        <taxon>Nocardioides</taxon>
    </lineage>
</organism>